<evidence type="ECO:0000313" key="5">
    <source>
        <dbReference type="EMBL" id="GFZ04006.1"/>
    </source>
</evidence>
<evidence type="ECO:0000256" key="1">
    <source>
        <dbReference type="ARBA" id="ARBA00007626"/>
    </source>
</evidence>
<accession>A0A7J0FZ99</accession>
<feature type="domain" description="PROP1-like PPR" evidence="4">
    <location>
        <begin position="301"/>
        <end position="435"/>
    </location>
</feature>
<reference evidence="5 6" key="1">
    <citation type="submission" date="2019-07" db="EMBL/GenBank/DDBJ databases">
        <title>De Novo Assembly of kiwifruit Actinidia rufa.</title>
        <authorList>
            <person name="Sugita-Konishi S."/>
            <person name="Sato K."/>
            <person name="Mori E."/>
            <person name="Abe Y."/>
            <person name="Kisaki G."/>
            <person name="Hamano K."/>
            <person name="Suezawa K."/>
            <person name="Otani M."/>
            <person name="Fukuda T."/>
            <person name="Manabe T."/>
            <person name="Gomi K."/>
            <person name="Tabuchi M."/>
            <person name="Akimitsu K."/>
            <person name="Kataoka I."/>
        </authorList>
    </citation>
    <scope>NUCLEOTIDE SEQUENCE [LARGE SCALE GENOMIC DNA]</scope>
    <source>
        <strain evidence="6">cv. Fuchu</strain>
    </source>
</reference>
<name>A0A7J0FZ99_9ERIC</name>
<feature type="repeat" description="PPR" evidence="3">
    <location>
        <begin position="469"/>
        <end position="503"/>
    </location>
</feature>
<sequence>MAILTIARRLHRAYPKHLLPFLLHSATQPPLPSFFSSKQLHHLSQTFHRTPSRHSHPLHETPHFSTLQPSHDISLPETIDFSELIDETHQNDQLGVRELVEALKKAEQFSSKAEAIDFLNQAGGEAKEDFVYWAVWALRDDWKLAFLVFKWGEKWDCLGEKAWALMIWVLGNHKKFNTAWCLIRDLHRSSMDVRWAMLVMIDRYTAANDPGNAIQTFQIMERFGMNPDLKAFHALLTTLCKHGNIEEAEEFMLLNKKFYTLKTEGFNIILNGWCNVSVDVFEAKRIWREMSKCCLLPDATSYTHMISCFSKVGNLFDSLRLYDEMKKRGWVPGIEVYNSLIYILSRENCLTEALKILNKMKEAGIKPDSASYNSMIRPLCEAAKLEEARTILATMTDENVSPTIETYHAFLEGASADGTLGILNHMKKAGLGPNSDSFLLIYRKFLKLRQPENALKIWVEMKQYEIAPDSAHYAVLVEGLVTCGLLVKAREYYAKMRLSGISDDPKLKKILKEPLRHRSYQREKAEPLRVMRNIKKGNRVSRGKSSVIRRKRGGSKVTDCLFPGLWNKQSVMVKGIVYGTWWLPVKMSSEEDSAAARGGDGGMCQHIVSLGSNFRLIGNFLKFMVM</sequence>
<dbReference type="OrthoDB" id="185373at2759"/>
<feature type="repeat" description="PPR" evidence="3">
    <location>
        <begin position="298"/>
        <end position="332"/>
    </location>
</feature>
<dbReference type="PANTHER" id="PTHR47939">
    <property type="entry name" value="MEMBRANE-ASSOCIATED SALT-INDUCIBLE PROTEIN-LIKE"/>
    <property type="match status" value="1"/>
</dbReference>
<dbReference type="Pfam" id="PF17177">
    <property type="entry name" value="PPR_long"/>
    <property type="match status" value="1"/>
</dbReference>
<dbReference type="InterPro" id="IPR011990">
    <property type="entry name" value="TPR-like_helical_dom_sf"/>
</dbReference>
<protein>
    <submittedName>
        <fullName evidence="5">Tetratricopeptide repeat (TPR)-like superfamily protein</fullName>
    </submittedName>
</protein>
<dbReference type="Gene3D" id="1.25.40.10">
    <property type="entry name" value="Tetratricopeptide repeat domain"/>
    <property type="match status" value="3"/>
</dbReference>
<comment type="similarity">
    <text evidence="1">Belongs to the PPR family. P subfamily.</text>
</comment>
<dbReference type="PANTHER" id="PTHR47939:SF5">
    <property type="entry name" value="PENTACOTRIPEPTIDE-REPEAT REGION OF PRORP DOMAIN-CONTAINING PROTEIN"/>
    <property type="match status" value="1"/>
</dbReference>
<dbReference type="Pfam" id="PF01535">
    <property type="entry name" value="PPR"/>
    <property type="match status" value="2"/>
</dbReference>
<proteinExistence type="inferred from homology"/>
<gene>
    <name evidence="5" type="ORF">Acr_16g0006300</name>
</gene>
<evidence type="ECO:0000256" key="3">
    <source>
        <dbReference type="PROSITE-ProRule" id="PRU00708"/>
    </source>
</evidence>
<dbReference type="EMBL" id="BJWL01000016">
    <property type="protein sequence ID" value="GFZ04006.1"/>
    <property type="molecule type" value="Genomic_DNA"/>
</dbReference>
<keyword evidence="6" id="KW-1185">Reference proteome</keyword>
<evidence type="ECO:0000259" key="4">
    <source>
        <dbReference type="Pfam" id="PF17177"/>
    </source>
</evidence>
<dbReference type="InterPro" id="IPR002885">
    <property type="entry name" value="PPR_rpt"/>
</dbReference>
<comment type="caution">
    <text evidence="5">The sequence shown here is derived from an EMBL/GenBank/DDBJ whole genome shotgun (WGS) entry which is preliminary data.</text>
</comment>
<dbReference type="AlphaFoldDB" id="A0A7J0FZ99"/>
<dbReference type="NCBIfam" id="TIGR00756">
    <property type="entry name" value="PPR"/>
    <property type="match status" value="3"/>
</dbReference>
<dbReference type="PROSITE" id="PS51375">
    <property type="entry name" value="PPR"/>
    <property type="match status" value="4"/>
</dbReference>
<evidence type="ECO:0000313" key="6">
    <source>
        <dbReference type="Proteomes" id="UP000585474"/>
    </source>
</evidence>
<dbReference type="InterPro" id="IPR033443">
    <property type="entry name" value="PROP1-like_PPR_dom"/>
</dbReference>
<dbReference type="InterPro" id="IPR050667">
    <property type="entry name" value="PPR-containing_protein"/>
</dbReference>
<feature type="repeat" description="PPR" evidence="3">
    <location>
        <begin position="333"/>
        <end position="367"/>
    </location>
</feature>
<feature type="repeat" description="PPR" evidence="3">
    <location>
        <begin position="368"/>
        <end position="402"/>
    </location>
</feature>
<evidence type="ECO:0000256" key="2">
    <source>
        <dbReference type="ARBA" id="ARBA00022737"/>
    </source>
</evidence>
<keyword evidence="2" id="KW-0677">Repeat</keyword>
<organism evidence="5 6">
    <name type="scientific">Actinidia rufa</name>
    <dbReference type="NCBI Taxonomy" id="165716"/>
    <lineage>
        <taxon>Eukaryota</taxon>
        <taxon>Viridiplantae</taxon>
        <taxon>Streptophyta</taxon>
        <taxon>Embryophyta</taxon>
        <taxon>Tracheophyta</taxon>
        <taxon>Spermatophyta</taxon>
        <taxon>Magnoliopsida</taxon>
        <taxon>eudicotyledons</taxon>
        <taxon>Gunneridae</taxon>
        <taxon>Pentapetalae</taxon>
        <taxon>asterids</taxon>
        <taxon>Ericales</taxon>
        <taxon>Actinidiaceae</taxon>
        <taxon>Actinidia</taxon>
    </lineage>
</organism>
<dbReference type="Proteomes" id="UP000585474">
    <property type="component" value="Unassembled WGS sequence"/>
</dbReference>